<dbReference type="PANTHER" id="PTHR30097:SF4">
    <property type="entry name" value="SLR6042 PROTEIN"/>
    <property type="match status" value="1"/>
</dbReference>
<dbReference type="eggNOG" id="COG0845">
    <property type="taxonomic scope" value="Bacteria"/>
</dbReference>
<dbReference type="Gene3D" id="2.40.30.170">
    <property type="match status" value="1"/>
</dbReference>
<dbReference type="GO" id="GO:0022857">
    <property type="term" value="F:transmembrane transporter activity"/>
    <property type="evidence" value="ECO:0007669"/>
    <property type="project" value="InterPro"/>
</dbReference>
<dbReference type="PANTHER" id="PTHR30097">
    <property type="entry name" value="CATION EFFLUX SYSTEM PROTEIN CUSB"/>
    <property type="match status" value="1"/>
</dbReference>
<dbReference type="InterPro" id="IPR006143">
    <property type="entry name" value="RND_pump_MFP"/>
</dbReference>
<dbReference type="GO" id="GO:0030313">
    <property type="term" value="C:cell envelope"/>
    <property type="evidence" value="ECO:0007669"/>
    <property type="project" value="TreeGrafter"/>
</dbReference>
<name>A0A1D8UWA2_9PROT</name>
<organism evidence="6 7">
    <name type="scientific">Kozakia baliensis</name>
    <dbReference type="NCBI Taxonomy" id="153496"/>
    <lineage>
        <taxon>Bacteria</taxon>
        <taxon>Pseudomonadati</taxon>
        <taxon>Pseudomonadota</taxon>
        <taxon>Alphaproteobacteria</taxon>
        <taxon>Acetobacterales</taxon>
        <taxon>Acetobacteraceae</taxon>
        <taxon>Kozakia</taxon>
    </lineage>
</organism>
<keyword evidence="2" id="KW-0813">Transport</keyword>
<dbReference type="Pfam" id="PF25954">
    <property type="entry name" value="Beta-barrel_RND_2"/>
    <property type="match status" value="1"/>
</dbReference>
<dbReference type="Gene3D" id="2.40.50.100">
    <property type="match status" value="1"/>
</dbReference>
<dbReference type="InterPro" id="IPR051909">
    <property type="entry name" value="MFP_Cation_Efflux"/>
</dbReference>
<dbReference type="GO" id="GO:0016020">
    <property type="term" value="C:membrane"/>
    <property type="evidence" value="ECO:0007669"/>
    <property type="project" value="InterPro"/>
</dbReference>
<dbReference type="STRING" id="153496.A0U89_13210"/>
<dbReference type="KEGG" id="kba:A0U89_13210"/>
<evidence type="ECO:0000313" key="7">
    <source>
        <dbReference type="Proteomes" id="UP000179145"/>
    </source>
</evidence>
<evidence type="ECO:0000259" key="5">
    <source>
        <dbReference type="Pfam" id="PF25975"/>
    </source>
</evidence>
<evidence type="ECO:0000259" key="4">
    <source>
        <dbReference type="Pfam" id="PF25954"/>
    </source>
</evidence>
<dbReference type="Proteomes" id="UP000179145">
    <property type="component" value="Chromosome"/>
</dbReference>
<evidence type="ECO:0000256" key="3">
    <source>
        <dbReference type="SAM" id="Coils"/>
    </source>
</evidence>
<dbReference type="GO" id="GO:0060003">
    <property type="term" value="P:copper ion export"/>
    <property type="evidence" value="ECO:0007669"/>
    <property type="project" value="TreeGrafter"/>
</dbReference>
<protein>
    <submittedName>
        <fullName evidence="6">Uncharacterized protein</fullName>
    </submittedName>
</protein>
<dbReference type="FunFam" id="2.40.30.170:FF:000010">
    <property type="entry name" value="Efflux RND transporter periplasmic adaptor subunit"/>
    <property type="match status" value="1"/>
</dbReference>
<evidence type="ECO:0000256" key="2">
    <source>
        <dbReference type="ARBA" id="ARBA00022448"/>
    </source>
</evidence>
<evidence type="ECO:0000256" key="1">
    <source>
        <dbReference type="ARBA" id="ARBA00009477"/>
    </source>
</evidence>
<dbReference type="Gene3D" id="2.40.420.20">
    <property type="match status" value="1"/>
</dbReference>
<feature type="coiled-coil region" evidence="3">
    <location>
        <begin position="159"/>
        <end position="189"/>
    </location>
</feature>
<dbReference type="GO" id="GO:0015679">
    <property type="term" value="P:plasma membrane copper ion transport"/>
    <property type="evidence" value="ECO:0007669"/>
    <property type="project" value="TreeGrafter"/>
</dbReference>
<feature type="domain" description="CusB-like beta-barrel" evidence="4">
    <location>
        <begin position="237"/>
        <end position="309"/>
    </location>
</feature>
<accession>A0A1D8UWA2</accession>
<feature type="domain" description="CzcB-like C-terminal circularly permuted SH3-like" evidence="5">
    <location>
        <begin position="316"/>
        <end position="374"/>
    </location>
</feature>
<dbReference type="InterPro" id="IPR058649">
    <property type="entry name" value="CzcB_C"/>
</dbReference>
<proteinExistence type="inferred from homology"/>
<dbReference type="Gene3D" id="1.10.287.470">
    <property type="entry name" value="Helix hairpin bin"/>
    <property type="match status" value="1"/>
</dbReference>
<dbReference type="EMBL" id="CP014674">
    <property type="protein sequence ID" value="AOX17922.1"/>
    <property type="molecule type" value="Genomic_DNA"/>
</dbReference>
<evidence type="ECO:0000313" key="6">
    <source>
        <dbReference type="EMBL" id="AOX17922.1"/>
    </source>
</evidence>
<dbReference type="SUPFAM" id="SSF111369">
    <property type="entry name" value="HlyD-like secretion proteins"/>
    <property type="match status" value="1"/>
</dbReference>
<comment type="similarity">
    <text evidence="1">Belongs to the membrane fusion protein (MFP) (TC 8.A.1) family.</text>
</comment>
<keyword evidence="7" id="KW-1185">Reference proteome</keyword>
<dbReference type="InterPro" id="IPR058792">
    <property type="entry name" value="Beta-barrel_RND_2"/>
</dbReference>
<gene>
    <name evidence="6" type="ORF">A0U89_13210</name>
</gene>
<reference evidence="6 7" key="1">
    <citation type="journal article" date="2016" name="Microb. Cell Fact.">
        <title>Dissection of exopolysaccharide biosynthesis in Kozakia baliensis.</title>
        <authorList>
            <person name="Brandt J.U."/>
            <person name="Jakob F."/>
            <person name="Behr J."/>
            <person name="Geissler A.J."/>
            <person name="Vogel R.F."/>
        </authorList>
    </citation>
    <scope>NUCLEOTIDE SEQUENCE [LARGE SCALE GENOMIC DNA]</scope>
    <source>
        <strain evidence="6 7">DSM 14400</strain>
    </source>
</reference>
<dbReference type="NCBIfam" id="TIGR01730">
    <property type="entry name" value="RND_mfp"/>
    <property type="match status" value="1"/>
</dbReference>
<keyword evidence="3" id="KW-0175">Coiled coil</keyword>
<dbReference type="AlphaFoldDB" id="A0A1D8UWA2"/>
<sequence>MHAMNKRRLAFAGAVALVLFFVIIGVVRQHKHPLPGPPVAMFSKHNGVVTVVDDLPLLRQLNVAPVTEREVSHGLEVPGTVQAEPNRVINMSVPVGGRVLQADIHPGQIVHRGETLAILASGDFDQAYADLTKARAQTAYEDRVVKRAQNVLNVGGNAAKDLEAAKNDAAQAQAELQRAEHRLEALNARPDLAARGEVPLVSPVDGVVSVVNIAQGENITDTTAVQLVLFDLAEVQVEAAVPESNMSDVKLGHTMRIRFDAYPDRGCAGPIFSLEPNLRADTRRMIARVACSNPDMALRPNMFANATIDVSQPPMIMVPKTALLMNNDKLTVFVEIAPRQFRRRLVDVSYDEGESVRVLSGLKAGERVVTRGAILLNDDDND</sequence>
<dbReference type="Pfam" id="PF25975">
    <property type="entry name" value="CzcB_C"/>
    <property type="match status" value="1"/>
</dbReference>